<dbReference type="InterPro" id="IPR051453">
    <property type="entry name" value="MBL_Glyoxalase_II"/>
</dbReference>
<comment type="cofactor">
    <cofactor evidence="1">
        <name>Zn(2+)</name>
        <dbReference type="ChEBI" id="CHEBI:29105"/>
    </cofactor>
</comment>
<reference evidence="8" key="3">
    <citation type="submission" date="2025-08" db="UniProtKB">
        <authorList>
            <consortium name="RefSeq"/>
        </authorList>
    </citation>
    <scope>IDENTIFICATION</scope>
    <source>
        <strain evidence="8">NI907</strain>
    </source>
</reference>
<keyword evidence="4" id="KW-0862">Zinc</keyword>
<dbReference type="Proteomes" id="UP000515153">
    <property type="component" value="Unplaced"/>
</dbReference>
<dbReference type="GO" id="GO:0017001">
    <property type="term" value="P:antibiotic catabolic process"/>
    <property type="evidence" value="ECO:0007669"/>
    <property type="project" value="InterPro"/>
</dbReference>
<dbReference type="GeneID" id="41957512"/>
<dbReference type="KEGG" id="pgri:PgNI_02536"/>
<gene>
    <name evidence="8" type="ORF">PgNI_02536</name>
</gene>
<dbReference type="PANTHER" id="PTHR46233">
    <property type="entry name" value="HYDROXYACYLGLUTATHIONE HYDROLASE GLOC"/>
    <property type="match status" value="1"/>
</dbReference>
<evidence type="ECO:0000256" key="4">
    <source>
        <dbReference type="ARBA" id="ARBA00022833"/>
    </source>
</evidence>
<feature type="chain" id="PRO_5027803845" description="Metallo-beta-lactamase domain-containing protein" evidence="5">
    <location>
        <begin position="21"/>
        <end position="342"/>
    </location>
</feature>
<dbReference type="InterPro" id="IPR001018">
    <property type="entry name" value="Beta-lactamase_class-B_CS"/>
</dbReference>
<feature type="signal peptide" evidence="5">
    <location>
        <begin position="1"/>
        <end position="20"/>
    </location>
</feature>
<dbReference type="PROSITE" id="PS00743">
    <property type="entry name" value="BETA_LACTAMASE_B_1"/>
    <property type="match status" value="1"/>
</dbReference>
<dbReference type="InterPro" id="IPR001279">
    <property type="entry name" value="Metallo-B-lactamas"/>
</dbReference>
<keyword evidence="2" id="KW-0479">Metal-binding</keyword>
<keyword evidence="3" id="KW-0378">Hydrolase</keyword>
<evidence type="ECO:0000256" key="2">
    <source>
        <dbReference type="ARBA" id="ARBA00022723"/>
    </source>
</evidence>
<keyword evidence="5" id="KW-0732">Signal</keyword>
<reference evidence="8" key="2">
    <citation type="submission" date="2019-10" db="EMBL/GenBank/DDBJ databases">
        <authorList>
            <consortium name="NCBI Genome Project"/>
        </authorList>
    </citation>
    <scope>NUCLEOTIDE SEQUENCE</scope>
    <source>
        <strain evidence="8">NI907</strain>
    </source>
</reference>
<protein>
    <recommendedName>
        <fullName evidence="6">Metallo-beta-lactamase domain-containing protein</fullName>
    </recommendedName>
</protein>
<dbReference type="SUPFAM" id="SSF56281">
    <property type="entry name" value="Metallo-hydrolase/oxidoreductase"/>
    <property type="match status" value="1"/>
</dbReference>
<evidence type="ECO:0000259" key="6">
    <source>
        <dbReference type="SMART" id="SM00849"/>
    </source>
</evidence>
<dbReference type="Gene3D" id="3.60.15.10">
    <property type="entry name" value="Ribonuclease Z/Hydroxyacylglutathione hydrolase-like"/>
    <property type="match status" value="1"/>
</dbReference>
<feature type="domain" description="Metallo-beta-lactamase" evidence="6">
    <location>
        <begin position="104"/>
        <end position="288"/>
    </location>
</feature>
<evidence type="ECO:0000256" key="1">
    <source>
        <dbReference type="ARBA" id="ARBA00001947"/>
    </source>
</evidence>
<reference evidence="8" key="1">
    <citation type="journal article" date="2019" name="Mol. Biol. Evol.">
        <title>Blast fungal genomes show frequent chromosomal changes, gene gains and losses, and effector gene turnover.</title>
        <authorList>
            <person name="Gomez Luciano L.B."/>
            <person name="Jason Tsai I."/>
            <person name="Chuma I."/>
            <person name="Tosa Y."/>
            <person name="Chen Y.H."/>
            <person name="Li J.Y."/>
            <person name="Li M.Y."/>
            <person name="Jade Lu M.Y."/>
            <person name="Nakayashiki H."/>
            <person name="Li W.H."/>
        </authorList>
    </citation>
    <scope>NUCLEOTIDE SEQUENCE</scope>
    <source>
        <strain evidence="8">NI907</strain>
    </source>
</reference>
<dbReference type="InterPro" id="IPR036866">
    <property type="entry name" value="RibonucZ/Hydroxyglut_hydro"/>
</dbReference>
<accession>A0A6P8BFD3</accession>
<evidence type="ECO:0000313" key="8">
    <source>
        <dbReference type="RefSeq" id="XP_030985958.1"/>
    </source>
</evidence>
<dbReference type="Pfam" id="PF00753">
    <property type="entry name" value="Lactamase_B"/>
    <property type="match status" value="1"/>
</dbReference>
<name>A0A6P8BFD3_PYRGI</name>
<sequence>MYFLSSLVSVLILAGNTAFAQQLSATTDFKGWFNVTEFPDQQKENVTRYLGEALRTAGADLYPHFRHRCQASQVYSTLANAQQSSGFIRPAKPFDGVHFVGESFVSSWAFDIGDGNNGLVLVDALNNPDEVKGVVLPGLAKFGYKGSDIRAIIITHEHADHYGGVRYLQDTFGIPAYATKDAWDVLEAGDPVGPKGLVPPFQNETLTDGQELTFGNTTFSFVHTPGHTEGTVSFFVPVMDNGEKHLAGFYGGGGIPATAKAMGQQIASFEKFAGKAKEKGADVLMSNHQTQDNSIYNFDLIAAGVSVTNPFVIGTDAYVRYLKTMSLCVRVKAARDGQLLSI</sequence>
<dbReference type="PANTHER" id="PTHR46233:SF3">
    <property type="entry name" value="HYDROXYACYLGLUTATHIONE HYDROLASE GLOC"/>
    <property type="match status" value="1"/>
</dbReference>
<evidence type="ECO:0000256" key="5">
    <source>
        <dbReference type="SAM" id="SignalP"/>
    </source>
</evidence>
<organism evidence="7 8">
    <name type="scientific">Pyricularia grisea</name>
    <name type="common">Crabgrass-specific blast fungus</name>
    <name type="synonym">Magnaporthe grisea</name>
    <dbReference type="NCBI Taxonomy" id="148305"/>
    <lineage>
        <taxon>Eukaryota</taxon>
        <taxon>Fungi</taxon>
        <taxon>Dikarya</taxon>
        <taxon>Ascomycota</taxon>
        <taxon>Pezizomycotina</taxon>
        <taxon>Sordariomycetes</taxon>
        <taxon>Sordariomycetidae</taxon>
        <taxon>Magnaporthales</taxon>
        <taxon>Pyriculariaceae</taxon>
        <taxon>Pyricularia</taxon>
    </lineage>
</organism>
<dbReference type="GO" id="GO:0008270">
    <property type="term" value="F:zinc ion binding"/>
    <property type="evidence" value="ECO:0007669"/>
    <property type="project" value="InterPro"/>
</dbReference>
<dbReference type="AlphaFoldDB" id="A0A6P8BFD3"/>
<dbReference type="SMART" id="SM00849">
    <property type="entry name" value="Lactamase_B"/>
    <property type="match status" value="1"/>
</dbReference>
<keyword evidence="7" id="KW-1185">Reference proteome</keyword>
<evidence type="ECO:0000313" key="7">
    <source>
        <dbReference type="Proteomes" id="UP000515153"/>
    </source>
</evidence>
<dbReference type="GO" id="GO:0008800">
    <property type="term" value="F:beta-lactamase activity"/>
    <property type="evidence" value="ECO:0007669"/>
    <property type="project" value="InterPro"/>
</dbReference>
<dbReference type="CDD" id="cd16280">
    <property type="entry name" value="metallo-hydrolase-like_MBL-fold"/>
    <property type="match status" value="1"/>
</dbReference>
<dbReference type="RefSeq" id="XP_030985958.1">
    <property type="nucleotide sequence ID" value="XM_031122601.1"/>
</dbReference>
<evidence type="ECO:0000256" key="3">
    <source>
        <dbReference type="ARBA" id="ARBA00022801"/>
    </source>
</evidence>
<proteinExistence type="predicted"/>